<gene>
    <name evidence="6" type="ORF">SAMN04487926_10383</name>
</gene>
<feature type="transmembrane region" description="Helical" evidence="5">
    <location>
        <begin position="50"/>
        <end position="73"/>
    </location>
</feature>
<evidence type="ECO:0000313" key="7">
    <source>
        <dbReference type="Proteomes" id="UP000198900"/>
    </source>
</evidence>
<feature type="transmembrane region" description="Helical" evidence="5">
    <location>
        <begin position="6"/>
        <end position="29"/>
    </location>
</feature>
<organism evidence="6 7">
    <name type="scientific">Paraburkholderia steynii</name>
    <dbReference type="NCBI Taxonomy" id="1245441"/>
    <lineage>
        <taxon>Bacteria</taxon>
        <taxon>Pseudomonadati</taxon>
        <taxon>Pseudomonadota</taxon>
        <taxon>Betaproteobacteria</taxon>
        <taxon>Burkholderiales</taxon>
        <taxon>Burkholderiaceae</taxon>
        <taxon>Paraburkholderia</taxon>
    </lineage>
</organism>
<evidence type="ECO:0000313" key="6">
    <source>
        <dbReference type="EMBL" id="SDH25285.1"/>
    </source>
</evidence>
<evidence type="ECO:0000256" key="5">
    <source>
        <dbReference type="SAM" id="Phobius"/>
    </source>
</evidence>
<keyword evidence="1" id="KW-1003">Cell membrane</keyword>
<evidence type="ECO:0000256" key="4">
    <source>
        <dbReference type="ARBA" id="ARBA00023136"/>
    </source>
</evidence>
<accession>A0A7Z7FF43</accession>
<keyword evidence="7" id="KW-1185">Reference proteome</keyword>
<reference evidence="6" key="1">
    <citation type="submission" date="2016-10" db="EMBL/GenBank/DDBJ databases">
        <authorList>
            <person name="Varghese N."/>
            <person name="Submissions S."/>
        </authorList>
    </citation>
    <scope>NUCLEOTIDE SEQUENCE [LARGE SCALE GENOMIC DNA]</scope>
    <source>
        <strain evidence="6">YR281</strain>
    </source>
</reference>
<evidence type="ECO:0000256" key="1">
    <source>
        <dbReference type="ARBA" id="ARBA00022475"/>
    </source>
</evidence>
<keyword evidence="4 5" id="KW-0472">Membrane</keyword>
<dbReference type="RefSeq" id="WP_091776371.1">
    <property type="nucleotide sequence ID" value="NZ_FNDI01000003.1"/>
</dbReference>
<dbReference type="Proteomes" id="UP000198900">
    <property type="component" value="Unassembled WGS sequence"/>
</dbReference>
<keyword evidence="3 5" id="KW-1133">Transmembrane helix</keyword>
<evidence type="ECO:0008006" key="8">
    <source>
        <dbReference type="Google" id="ProtNLM"/>
    </source>
</evidence>
<comment type="caution">
    <text evidence="6">The sequence shown here is derived from an EMBL/GenBank/DDBJ whole genome shotgun (WGS) entry which is preliminary data.</text>
</comment>
<dbReference type="Pfam" id="PF07869">
    <property type="entry name" value="DUF1656"/>
    <property type="match status" value="1"/>
</dbReference>
<protein>
    <recommendedName>
        <fullName evidence="8">DUF1656 domain-containing protein</fullName>
    </recommendedName>
</protein>
<dbReference type="AlphaFoldDB" id="A0A7Z7FF43"/>
<evidence type="ECO:0000256" key="3">
    <source>
        <dbReference type="ARBA" id="ARBA00022989"/>
    </source>
</evidence>
<dbReference type="InterPro" id="IPR012451">
    <property type="entry name" value="DUF1656"/>
</dbReference>
<keyword evidence="2 5" id="KW-0812">Transmembrane</keyword>
<name>A0A7Z7FF43_9BURK</name>
<evidence type="ECO:0000256" key="2">
    <source>
        <dbReference type="ARBA" id="ARBA00022692"/>
    </source>
</evidence>
<proteinExistence type="predicted"/>
<sequence>MNSDLNFFGVFFPPMVLIAAASFVILQIVKRLMAALRLYRFVSHRNIFDISLYFIIVAGILFSFGGKTILPLFS</sequence>
<dbReference type="EMBL" id="FNDI01000003">
    <property type="protein sequence ID" value="SDH25285.1"/>
    <property type="molecule type" value="Genomic_DNA"/>
</dbReference>